<sequence>MASTDEEVDQHIVEETYRVGWPVLQPLPSSFRACNRQEEKDWEEADGIVHDILVAQSVEVHRFALVRQRTAGTSSTVPMFRIEAHNKGSGKASWRNAVLRIVRGLQNFLVDNVQIHVEMVERGYPRLLPAEPEDAAVDIWANKLAPRVMDILERRSMLWQSLQLVRFSSVCSSDRFLTVLIEAANVLDSGWSNARADIVSALDGTRCRLAIWQMLKVDGLGREDPDSTKLDDHLWGDVMSVGDGIGAAGEENGAGTAGGLIHLRSKHNGDTSPHILTSFQAIKTPGLQQNLEPAPLQSICLPRGSIAYPVKVPSTFESRADLKRLNKSIQDWHTRVHVRYDGHPSCVDRADMGNELAKREVERYKRGIARCEEVISQVVEISELPSGTVRATSGFQHLALEDKKFALEWALVEVDPERLLSELPRPFFALSRIPGVQRDFEIPAWANNQDQKWSRHAQLSQNVVKLGRMTGWTCGLLGAAPCFYRSLAKDDQVGDWHDRYGTVVECLQVFDRYAEETPEDSRQIPLPFAFGGDSGSVVKDFYTGAWVGLLFGSHCMGWALMTPIAAVMHSIESVTGEEVVDPVPLE</sequence>
<organism evidence="1 2">
    <name type="scientific">Phyllosticta citribraziliensis</name>
    <dbReference type="NCBI Taxonomy" id="989973"/>
    <lineage>
        <taxon>Eukaryota</taxon>
        <taxon>Fungi</taxon>
        <taxon>Dikarya</taxon>
        <taxon>Ascomycota</taxon>
        <taxon>Pezizomycotina</taxon>
        <taxon>Dothideomycetes</taxon>
        <taxon>Dothideomycetes incertae sedis</taxon>
        <taxon>Botryosphaeriales</taxon>
        <taxon>Phyllostictaceae</taxon>
        <taxon>Phyllosticta</taxon>
    </lineage>
</organism>
<accession>A0ABR1MB51</accession>
<gene>
    <name evidence="1" type="ORF">J3D65DRAFT_23150</name>
</gene>
<keyword evidence="2" id="KW-1185">Reference proteome</keyword>
<protein>
    <submittedName>
        <fullName evidence="1">Uncharacterized protein</fullName>
    </submittedName>
</protein>
<evidence type="ECO:0000313" key="2">
    <source>
        <dbReference type="Proteomes" id="UP001360953"/>
    </source>
</evidence>
<reference evidence="1 2" key="1">
    <citation type="submission" date="2024-04" db="EMBL/GenBank/DDBJ databases">
        <title>Phyllosticta paracitricarpa is synonymous to the EU quarantine fungus P. citricarpa based on phylogenomic analyses.</title>
        <authorList>
            <consortium name="Lawrence Berkeley National Laboratory"/>
            <person name="Van ingen-buijs V.A."/>
            <person name="Van westerhoven A.C."/>
            <person name="Haridas S."/>
            <person name="Skiadas P."/>
            <person name="Martin F."/>
            <person name="Groenewald J.Z."/>
            <person name="Crous P.W."/>
            <person name="Seidl M.F."/>
        </authorList>
    </citation>
    <scope>NUCLEOTIDE SEQUENCE [LARGE SCALE GENOMIC DNA]</scope>
    <source>
        <strain evidence="1 2">CPC 17464</strain>
    </source>
</reference>
<name>A0ABR1MB51_9PEZI</name>
<evidence type="ECO:0000313" key="1">
    <source>
        <dbReference type="EMBL" id="KAK7544518.1"/>
    </source>
</evidence>
<dbReference type="GeneID" id="92027590"/>
<comment type="caution">
    <text evidence="1">The sequence shown here is derived from an EMBL/GenBank/DDBJ whole genome shotgun (WGS) entry which is preliminary data.</text>
</comment>
<dbReference type="Proteomes" id="UP001360953">
    <property type="component" value="Unassembled WGS sequence"/>
</dbReference>
<proteinExistence type="predicted"/>
<dbReference type="RefSeq" id="XP_066659753.1">
    <property type="nucleotide sequence ID" value="XM_066794684.1"/>
</dbReference>
<dbReference type="EMBL" id="JBBPEH010000001">
    <property type="protein sequence ID" value="KAK7544518.1"/>
    <property type="molecule type" value="Genomic_DNA"/>
</dbReference>